<feature type="domain" description="Rhodanese" evidence="1">
    <location>
        <begin position="92"/>
        <end position="191"/>
    </location>
</feature>
<evidence type="ECO:0000313" key="3">
    <source>
        <dbReference type="Proteomes" id="UP000594262"/>
    </source>
</evidence>
<protein>
    <recommendedName>
        <fullName evidence="1">Rhodanese domain-containing protein</fullName>
    </recommendedName>
</protein>
<dbReference type="InterPro" id="IPR036873">
    <property type="entry name" value="Rhodanese-like_dom_sf"/>
</dbReference>
<reference evidence="2" key="1">
    <citation type="submission" date="2021-01" db="UniProtKB">
        <authorList>
            <consortium name="EnsemblMetazoa"/>
        </authorList>
    </citation>
    <scope>IDENTIFICATION</scope>
</reference>
<dbReference type="SUPFAM" id="SSF52821">
    <property type="entry name" value="Rhodanese/Cell cycle control phosphatase"/>
    <property type="match status" value="1"/>
</dbReference>
<dbReference type="PANTHER" id="PTHR44086:SF10">
    <property type="entry name" value="THIOSULFATE SULFURTRANSFERASE_RHODANESE-LIKE DOMAIN-CONTAINING PROTEIN 3"/>
    <property type="match status" value="1"/>
</dbReference>
<dbReference type="Gene3D" id="3.40.250.10">
    <property type="entry name" value="Rhodanese-like domain"/>
    <property type="match status" value="1"/>
</dbReference>
<dbReference type="Proteomes" id="UP000594262">
    <property type="component" value="Unplaced"/>
</dbReference>
<organism evidence="2 3">
    <name type="scientific">Clytia hemisphaerica</name>
    <dbReference type="NCBI Taxonomy" id="252671"/>
    <lineage>
        <taxon>Eukaryota</taxon>
        <taxon>Metazoa</taxon>
        <taxon>Cnidaria</taxon>
        <taxon>Hydrozoa</taxon>
        <taxon>Hydroidolina</taxon>
        <taxon>Leptothecata</taxon>
        <taxon>Obeliida</taxon>
        <taxon>Clytiidae</taxon>
        <taxon>Clytia</taxon>
    </lineage>
</organism>
<dbReference type="PROSITE" id="PS50206">
    <property type="entry name" value="RHODANESE_3"/>
    <property type="match status" value="1"/>
</dbReference>
<evidence type="ECO:0000259" key="1">
    <source>
        <dbReference type="PROSITE" id="PS50206"/>
    </source>
</evidence>
<dbReference type="GeneID" id="136810503"/>
<proteinExistence type="predicted"/>
<dbReference type="GO" id="GO:0004792">
    <property type="term" value="F:thiosulfate-cyanide sulfurtransferase activity"/>
    <property type="evidence" value="ECO:0007669"/>
    <property type="project" value="TreeGrafter"/>
</dbReference>
<dbReference type="PANTHER" id="PTHR44086">
    <property type="entry name" value="THIOSULFATE SULFURTRANSFERASE RDL2, MITOCHONDRIAL-RELATED"/>
    <property type="match status" value="1"/>
</dbReference>
<dbReference type="OrthoDB" id="5974341at2759"/>
<sequence length="192" mass="21826">MFPLRVRALFVPKNLNQMRRCLCSIPGGSKKSVLTSKNVRPVGYTTHWPFLTSPFRQDSPFQLPWSNLRNYNTNIINEYEVSCDELREDVANDEKMYIIDVREPMEVEFDGKIPGSVLIPAGEIEDALRLPDEAFEKVYGYPKPPEDGEDVVVYCAAGVRSLRATLLLRSLGYEETRSLAGGIKAWYETNSE</sequence>
<keyword evidence="3" id="KW-1185">Reference proteome</keyword>
<dbReference type="RefSeq" id="XP_066923177.1">
    <property type="nucleotide sequence ID" value="XM_067067076.1"/>
</dbReference>
<dbReference type="SMART" id="SM00450">
    <property type="entry name" value="RHOD"/>
    <property type="match status" value="1"/>
</dbReference>
<accession>A0A7M5V873</accession>
<dbReference type="EnsemblMetazoa" id="CLYHEMT004109.1">
    <property type="protein sequence ID" value="CLYHEMP004109.1"/>
    <property type="gene ID" value="CLYHEMG004109"/>
</dbReference>
<dbReference type="Pfam" id="PF00581">
    <property type="entry name" value="Rhodanese"/>
    <property type="match status" value="1"/>
</dbReference>
<evidence type="ECO:0000313" key="2">
    <source>
        <dbReference type="EnsemblMetazoa" id="CLYHEMP004109.1"/>
    </source>
</evidence>
<name>A0A7M5V873_9CNID</name>
<dbReference type="GO" id="GO:0005739">
    <property type="term" value="C:mitochondrion"/>
    <property type="evidence" value="ECO:0007669"/>
    <property type="project" value="TreeGrafter"/>
</dbReference>
<dbReference type="AlphaFoldDB" id="A0A7M5V873"/>
<dbReference type="InterPro" id="IPR001763">
    <property type="entry name" value="Rhodanese-like_dom"/>
</dbReference>